<keyword evidence="1 4" id="KW-0349">Heme</keyword>
<dbReference type="InterPro" id="IPR011042">
    <property type="entry name" value="6-blade_b-propeller_TolB-like"/>
</dbReference>
<evidence type="ECO:0000256" key="4">
    <source>
        <dbReference type="PROSITE-ProRule" id="PRU00433"/>
    </source>
</evidence>
<evidence type="ECO:0000256" key="3">
    <source>
        <dbReference type="ARBA" id="ARBA00023004"/>
    </source>
</evidence>
<dbReference type="Pfam" id="PF07995">
    <property type="entry name" value="GSDH"/>
    <property type="match status" value="1"/>
</dbReference>
<organism evidence="6 7">
    <name type="scientific">Rubellicoccus peritrichatus</name>
    <dbReference type="NCBI Taxonomy" id="3080537"/>
    <lineage>
        <taxon>Bacteria</taxon>
        <taxon>Pseudomonadati</taxon>
        <taxon>Verrucomicrobiota</taxon>
        <taxon>Opitutia</taxon>
        <taxon>Puniceicoccales</taxon>
        <taxon>Cerasicoccaceae</taxon>
        <taxon>Rubellicoccus</taxon>
    </lineage>
</organism>
<dbReference type="RefSeq" id="WP_317834604.1">
    <property type="nucleotide sequence ID" value="NZ_CP136920.1"/>
</dbReference>
<evidence type="ECO:0000259" key="5">
    <source>
        <dbReference type="PROSITE" id="PS51007"/>
    </source>
</evidence>
<reference evidence="6 7" key="1">
    <citation type="submission" date="2023-10" db="EMBL/GenBank/DDBJ databases">
        <title>Rubellicoccus peritrichatus gen. nov., sp. nov., isolated from an algae of coral reef tank.</title>
        <authorList>
            <person name="Luo J."/>
        </authorList>
    </citation>
    <scope>NUCLEOTIDE SEQUENCE [LARGE SCALE GENOMIC DNA]</scope>
    <source>
        <strain evidence="6 7">CR14</strain>
    </source>
</reference>
<evidence type="ECO:0000313" key="7">
    <source>
        <dbReference type="Proteomes" id="UP001304300"/>
    </source>
</evidence>
<dbReference type="GO" id="GO:0046872">
    <property type="term" value="F:metal ion binding"/>
    <property type="evidence" value="ECO:0007669"/>
    <property type="project" value="UniProtKB-KW"/>
</dbReference>
<dbReference type="SUPFAM" id="SSF50952">
    <property type="entry name" value="Soluble quinoprotein glucose dehydrogenase"/>
    <property type="match status" value="1"/>
</dbReference>
<feature type="domain" description="Cytochrome c" evidence="5">
    <location>
        <begin position="22"/>
        <end position="103"/>
    </location>
</feature>
<dbReference type="InterPro" id="IPR009056">
    <property type="entry name" value="Cyt_c-like_dom"/>
</dbReference>
<sequence length="472" mass="52296">MNRLFCLALTLLITTCLLHGQNRIGTGGALKLYEQHCASCHGKELEGGLGGPLVGDNWDYAKDYDGMAEYIAKGNPEMGMPGFGETISAPDIRSLVIFIREMNAKAEAAEQAKAESHNGVFKTEVESFRVEKVVGGLSIPWSVAFMPDGQLLIAERGGDLRFAKDGKLAKPVKGTPEVWAHGQGGLLEVALHPDYKENGWIYLGFSEKGDEQQGGRGEGITKIVRGKIKNNRWTDEEVIFEVPPKFHNGAGVHFGTRFVFQDGYLYFSIGDRGRQNMAQDITRPNGKIHRIYDDGRIPKDNPFYNEPDAYQSIWTYGNRNPQGLDTHPVTGDIWEAEHGPRGGDEINLIKKGINYGWPVITYGMNYNGTPITDKTHAPGMEQPVLYWVPSIAVCGIDFYDGDKFPNWKNNLFAGGLASKELHRLVIEDDKITKDEIVLKGLGRVRDVASGPDGYLYLVLNGPDEIVRLEPVK</sequence>
<dbReference type="InterPro" id="IPR036909">
    <property type="entry name" value="Cyt_c-like_dom_sf"/>
</dbReference>
<dbReference type="KEGG" id="puo:RZN69_03400"/>
<keyword evidence="7" id="KW-1185">Reference proteome</keyword>
<dbReference type="EMBL" id="CP136920">
    <property type="protein sequence ID" value="WOO42120.1"/>
    <property type="molecule type" value="Genomic_DNA"/>
</dbReference>
<protein>
    <submittedName>
        <fullName evidence="6">PQQ-dependent sugar dehydrogenase</fullName>
    </submittedName>
</protein>
<accession>A0AAQ3QWR6</accession>
<proteinExistence type="predicted"/>
<dbReference type="SUPFAM" id="SSF46626">
    <property type="entry name" value="Cytochrome c"/>
    <property type="match status" value="1"/>
</dbReference>
<dbReference type="PANTHER" id="PTHR19328">
    <property type="entry name" value="HEDGEHOG-INTERACTING PROTEIN"/>
    <property type="match status" value="1"/>
</dbReference>
<dbReference type="Proteomes" id="UP001304300">
    <property type="component" value="Chromosome"/>
</dbReference>
<dbReference type="InterPro" id="IPR012938">
    <property type="entry name" value="Glc/Sorbosone_DH"/>
</dbReference>
<dbReference type="Gene3D" id="2.120.10.30">
    <property type="entry name" value="TolB, C-terminal domain"/>
    <property type="match status" value="1"/>
</dbReference>
<dbReference type="Pfam" id="PF13442">
    <property type="entry name" value="Cytochrome_CBB3"/>
    <property type="match status" value="1"/>
</dbReference>
<dbReference type="GO" id="GO:0009055">
    <property type="term" value="F:electron transfer activity"/>
    <property type="evidence" value="ECO:0007669"/>
    <property type="project" value="InterPro"/>
</dbReference>
<keyword evidence="2 4" id="KW-0479">Metal-binding</keyword>
<dbReference type="InterPro" id="IPR011041">
    <property type="entry name" value="Quinoprot_gluc/sorb_DH_b-prop"/>
</dbReference>
<dbReference type="Gene3D" id="1.10.760.10">
    <property type="entry name" value="Cytochrome c-like domain"/>
    <property type="match status" value="1"/>
</dbReference>
<evidence type="ECO:0000313" key="6">
    <source>
        <dbReference type="EMBL" id="WOO42120.1"/>
    </source>
</evidence>
<evidence type="ECO:0000256" key="2">
    <source>
        <dbReference type="ARBA" id="ARBA00022723"/>
    </source>
</evidence>
<dbReference type="PANTHER" id="PTHR19328:SF75">
    <property type="entry name" value="ALDOSE SUGAR DEHYDROGENASE YLII"/>
    <property type="match status" value="1"/>
</dbReference>
<dbReference type="AlphaFoldDB" id="A0AAQ3QWR6"/>
<name>A0AAQ3QWR6_9BACT</name>
<keyword evidence="3 4" id="KW-0408">Iron</keyword>
<evidence type="ECO:0000256" key="1">
    <source>
        <dbReference type="ARBA" id="ARBA00022617"/>
    </source>
</evidence>
<gene>
    <name evidence="6" type="ORF">RZN69_03400</name>
</gene>
<dbReference type="GO" id="GO:0020037">
    <property type="term" value="F:heme binding"/>
    <property type="evidence" value="ECO:0007669"/>
    <property type="project" value="InterPro"/>
</dbReference>
<dbReference type="PROSITE" id="PS51007">
    <property type="entry name" value="CYTC"/>
    <property type="match status" value="1"/>
</dbReference>